<protein>
    <submittedName>
        <fullName evidence="9">Outer membrane efflux protein</fullName>
    </submittedName>
</protein>
<evidence type="ECO:0000256" key="8">
    <source>
        <dbReference type="SAM" id="SignalP"/>
    </source>
</evidence>
<proteinExistence type="inferred from homology"/>
<dbReference type="OrthoDB" id="109229at2"/>
<evidence type="ECO:0000256" key="4">
    <source>
        <dbReference type="ARBA" id="ARBA00022452"/>
    </source>
</evidence>
<evidence type="ECO:0000256" key="7">
    <source>
        <dbReference type="ARBA" id="ARBA00023237"/>
    </source>
</evidence>
<dbReference type="Gene3D" id="1.20.1600.10">
    <property type="entry name" value="Outer membrane efflux proteins (OEP)"/>
    <property type="match status" value="1"/>
</dbReference>
<evidence type="ECO:0000256" key="3">
    <source>
        <dbReference type="ARBA" id="ARBA00022448"/>
    </source>
</evidence>
<dbReference type="PANTHER" id="PTHR30026:SF20">
    <property type="entry name" value="OUTER MEMBRANE PROTEIN TOLC"/>
    <property type="match status" value="1"/>
</dbReference>
<feature type="signal peptide" evidence="8">
    <location>
        <begin position="1"/>
        <end position="28"/>
    </location>
</feature>
<dbReference type="InterPro" id="IPR051906">
    <property type="entry name" value="TolC-like"/>
</dbReference>
<dbReference type="Proteomes" id="UP000238701">
    <property type="component" value="Unassembled WGS sequence"/>
</dbReference>
<evidence type="ECO:0000313" key="9">
    <source>
        <dbReference type="EMBL" id="SPF36547.1"/>
    </source>
</evidence>
<evidence type="ECO:0000256" key="2">
    <source>
        <dbReference type="ARBA" id="ARBA00007613"/>
    </source>
</evidence>
<keyword evidence="3" id="KW-0813">Transport</keyword>
<evidence type="ECO:0000313" key="10">
    <source>
        <dbReference type="Proteomes" id="UP000238701"/>
    </source>
</evidence>
<keyword evidence="8" id="KW-0732">Signal</keyword>
<organism evidence="9 10">
    <name type="scientific">Candidatus Sulfotelmatobacter kueseliae</name>
    <dbReference type="NCBI Taxonomy" id="2042962"/>
    <lineage>
        <taxon>Bacteria</taxon>
        <taxon>Pseudomonadati</taxon>
        <taxon>Acidobacteriota</taxon>
        <taxon>Terriglobia</taxon>
        <taxon>Terriglobales</taxon>
        <taxon>Candidatus Korobacteraceae</taxon>
        <taxon>Candidatus Sulfotelmatobacter</taxon>
    </lineage>
</organism>
<dbReference type="GO" id="GO:0009279">
    <property type="term" value="C:cell outer membrane"/>
    <property type="evidence" value="ECO:0007669"/>
    <property type="project" value="UniProtKB-SubCell"/>
</dbReference>
<comment type="similarity">
    <text evidence="2">Belongs to the outer membrane factor (OMF) (TC 1.B.17) family.</text>
</comment>
<sequence>MRILRQNPLTFAVAVVLYVFFQMSPAPAQEKTRTVELAELPNPGPSKPPVVITLADAIEQARKVDAHFQSALTDAKLAHEDRTQARNAILPTVSYTSQALLTQGNGGRTTIGRFVTNDGVHVYRSWGVVHEDLSPGNYLGTTYREARATAAMASAKAEIAKRGLTVTVTKLYYGLAVAQRKYAAAQTAAEAGRHFYQITEDQQAVGQVAHSDVLQAEIQYRQQEQVFEDAKLQMESSRLDLAVLLFPTLSENFSIVDDMDSAVALPSFPEAQRMAGNKNPDLRAAMEALHQANLGLVAARGAFLPSFFVDADYGIEANTFALHSTNVEETHAGVLPNLGYFITVGVNVPVWDWGTLRSKLHQAGFKREQAKAEMSQTQREMLNALYSSYNEATVARTAVDETRQTADLAAESLRLTNLRYKAGTSTALDVVLAQNTLSQARNAFSDAQVRYRVAVATLQAVTGSF</sequence>
<keyword evidence="7" id="KW-0998">Cell outer membrane</keyword>
<evidence type="ECO:0000256" key="6">
    <source>
        <dbReference type="ARBA" id="ARBA00023136"/>
    </source>
</evidence>
<accession>A0A2U3KAH2</accession>
<evidence type="ECO:0000256" key="5">
    <source>
        <dbReference type="ARBA" id="ARBA00022692"/>
    </source>
</evidence>
<dbReference type="PANTHER" id="PTHR30026">
    <property type="entry name" value="OUTER MEMBRANE PROTEIN TOLC"/>
    <property type="match status" value="1"/>
</dbReference>
<keyword evidence="6" id="KW-0472">Membrane</keyword>
<evidence type="ECO:0000256" key="1">
    <source>
        <dbReference type="ARBA" id="ARBA00004442"/>
    </source>
</evidence>
<reference evidence="10" key="1">
    <citation type="submission" date="2018-02" db="EMBL/GenBank/DDBJ databases">
        <authorList>
            <person name="Hausmann B."/>
        </authorList>
    </citation>
    <scope>NUCLEOTIDE SEQUENCE [LARGE SCALE GENOMIC DNA]</scope>
    <source>
        <strain evidence="10">Peat soil MAG SbA1</strain>
    </source>
</reference>
<comment type="subcellular location">
    <subcellularLocation>
        <location evidence="1">Cell outer membrane</location>
    </subcellularLocation>
</comment>
<dbReference type="GO" id="GO:1990281">
    <property type="term" value="C:efflux pump complex"/>
    <property type="evidence" value="ECO:0007669"/>
    <property type="project" value="TreeGrafter"/>
</dbReference>
<keyword evidence="5" id="KW-0812">Transmembrane</keyword>
<dbReference type="EMBL" id="OMOD01000064">
    <property type="protein sequence ID" value="SPF36547.1"/>
    <property type="molecule type" value="Genomic_DNA"/>
</dbReference>
<name>A0A2U3KAH2_9BACT</name>
<dbReference type="Pfam" id="PF02321">
    <property type="entry name" value="OEP"/>
    <property type="match status" value="2"/>
</dbReference>
<gene>
    <name evidence="9" type="ORF">SBA1_1560003</name>
</gene>
<dbReference type="InterPro" id="IPR003423">
    <property type="entry name" value="OMP_efflux"/>
</dbReference>
<dbReference type="GO" id="GO:0015562">
    <property type="term" value="F:efflux transmembrane transporter activity"/>
    <property type="evidence" value="ECO:0007669"/>
    <property type="project" value="InterPro"/>
</dbReference>
<dbReference type="AlphaFoldDB" id="A0A2U3KAH2"/>
<feature type="chain" id="PRO_5015477420" evidence="8">
    <location>
        <begin position="29"/>
        <end position="465"/>
    </location>
</feature>
<keyword evidence="4" id="KW-1134">Transmembrane beta strand</keyword>
<dbReference type="GO" id="GO:0015288">
    <property type="term" value="F:porin activity"/>
    <property type="evidence" value="ECO:0007669"/>
    <property type="project" value="TreeGrafter"/>
</dbReference>
<dbReference type="SUPFAM" id="SSF56954">
    <property type="entry name" value="Outer membrane efflux proteins (OEP)"/>
    <property type="match status" value="1"/>
</dbReference>